<evidence type="ECO:0000313" key="10">
    <source>
        <dbReference type="Proteomes" id="UP000001026"/>
    </source>
</evidence>
<dbReference type="InterPro" id="IPR036286">
    <property type="entry name" value="LexA/Signal_pep-like_sf"/>
</dbReference>
<dbReference type="PRINTS" id="PR00727">
    <property type="entry name" value="LEADERPTASE"/>
</dbReference>
<dbReference type="EMBL" id="BX548174">
    <property type="protein sequence ID" value="CAE18972.1"/>
    <property type="molecule type" value="Genomic_DNA"/>
</dbReference>
<evidence type="ECO:0000256" key="6">
    <source>
        <dbReference type="PIRSR" id="PIRSR600223-1"/>
    </source>
</evidence>
<dbReference type="SUPFAM" id="SSF51306">
    <property type="entry name" value="LexA/Signal peptidase"/>
    <property type="match status" value="1"/>
</dbReference>
<dbReference type="InterPro" id="IPR000223">
    <property type="entry name" value="Pept_S26A_signal_pept_1"/>
</dbReference>
<dbReference type="PROSITE" id="PS00761">
    <property type="entry name" value="SPASE_I_3"/>
    <property type="match status" value="1"/>
</dbReference>
<dbReference type="AlphaFoldDB" id="Q7V2G7"/>
<feature type="active site" evidence="6">
    <location>
        <position position="118"/>
    </location>
</feature>
<evidence type="ECO:0000256" key="2">
    <source>
        <dbReference type="ARBA" id="ARBA00004401"/>
    </source>
</evidence>
<comment type="similarity">
    <text evidence="3 7">Belongs to the peptidase S26 family.</text>
</comment>
<evidence type="ECO:0000259" key="8">
    <source>
        <dbReference type="Pfam" id="PF10502"/>
    </source>
</evidence>
<dbReference type="OrthoDB" id="9802919at2"/>
<comment type="subcellular location">
    <subcellularLocation>
        <location evidence="2">Cell membrane</location>
        <topology evidence="2">Single-pass type II membrane protein</topology>
    </subcellularLocation>
    <subcellularLocation>
        <location evidence="7">Membrane</location>
        <topology evidence="7">Single-pass type II membrane protein</topology>
    </subcellularLocation>
</comment>
<dbReference type="InterPro" id="IPR019757">
    <property type="entry name" value="Pept_S26A_signal_pept_1_Lys-AS"/>
</dbReference>
<evidence type="ECO:0000256" key="1">
    <source>
        <dbReference type="ARBA" id="ARBA00000677"/>
    </source>
</evidence>
<dbReference type="CDD" id="cd06530">
    <property type="entry name" value="S26_SPase_I"/>
    <property type="match status" value="1"/>
</dbReference>
<name>Q7V2G7_PROMP</name>
<dbReference type="STRING" id="59919.PMM0513"/>
<dbReference type="PROSITE" id="PS51257">
    <property type="entry name" value="PROKAR_LIPOPROTEIN"/>
    <property type="match status" value="1"/>
</dbReference>
<dbReference type="PROSITE" id="PS00760">
    <property type="entry name" value="SPASE_I_2"/>
    <property type="match status" value="1"/>
</dbReference>
<reference evidence="9 10" key="1">
    <citation type="journal article" date="2003" name="Nature">
        <title>Genome divergence in two Prochlorococcus ecotypes reflects oceanic niche differentiation.</title>
        <authorList>
            <person name="Rocap G."/>
            <person name="Larimer F.W."/>
            <person name="Lamerdin J.E."/>
            <person name="Malfatti S."/>
            <person name="Chain P."/>
            <person name="Ahlgren N.A."/>
            <person name="Arellano A."/>
            <person name="Coleman M."/>
            <person name="Hauser L."/>
            <person name="Hess W.R."/>
            <person name="Johnson Z.I."/>
            <person name="Land M.L."/>
            <person name="Lindell D."/>
            <person name="Post A.F."/>
            <person name="Regala W."/>
            <person name="Shah M."/>
            <person name="Shaw S.L."/>
            <person name="Steglich C."/>
            <person name="Sullivan M.B."/>
            <person name="Ting C.S."/>
            <person name="Tolonen A."/>
            <person name="Webb E.A."/>
            <person name="Zinser E.R."/>
            <person name="Chisholm S.W."/>
        </authorList>
    </citation>
    <scope>NUCLEOTIDE SEQUENCE [LARGE SCALE GENOMIC DNA]</scope>
    <source>
        <strain evidence="10">CCMP1986 / NIES-2087 / MED4</strain>
    </source>
</reference>
<dbReference type="EC" id="3.4.21.89" evidence="4 7"/>
<dbReference type="NCBIfam" id="TIGR02227">
    <property type="entry name" value="sigpep_I_bact"/>
    <property type="match status" value="1"/>
</dbReference>
<dbReference type="GO" id="GO:0004252">
    <property type="term" value="F:serine-type endopeptidase activity"/>
    <property type="evidence" value="ECO:0007669"/>
    <property type="project" value="InterPro"/>
</dbReference>
<gene>
    <name evidence="9" type="primary">lepB</name>
    <name evidence="9" type="ordered locus">PMM0513</name>
</gene>
<evidence type="ECO:0000256" key="5">
    <source>
        <dbReference type="ARBA" id="ARBA00022801"/>
    </source>
</evidence>
<dbReference type="GO" id="GO:0009003">
    <property type="term" value="F:signal peptidase activity"/>
    <property type="evidence" value="ECO:0007669"/>
    <property type="project" value="UniProtKB-EC"/>
</dbReference>
<dbReference type="PANTHER" id="PTHR43390">
    <property type="entry name" value="SIGNAL PEPTIDASE I"/>
    <property type="match status" value="1"/>
</dbReference>
<dbReference type="InterPro" id="IPR019758">
    <property type="entry name" value="Pept_S26A_signal_pept_1_CS"/>
</dbReference>
<dbReference type="GO" id="GO:0005886">
    <property type="term" value="C:plasma membrane"/>
    <property type="evidence" value="ECO:0007669"/>
    <property type="project" value="UniProtKB-SubCell"/>
</dbReference>
<feature type="domain" description="Peptidase S26" evidence="8">
    <location>
        <begin position="10"/>
        <end position="209"/>
    </location>
</feature>
<comment type="catalytic activity">
    <reaction evidence="1 7">
        <text>Cleavage of hydrophobic, N-terminal signal or leader sequences from secreted and periplasmic proteins.</text>
        <dbReference type="EC" id="3.4.21.89"/>
    </reaction>
</comment>
<proteinExistence type="inferred from homology"/>
<sequence precursor="true">MNFSFKNILLEWGPLILLAFFVSSCRSFLAEPRYIPSGSMLPELQINDRLIIEKISLKNSSPQRGDIIVFKSPFSFDEKLVASRSNPLPNKSYCFFMGFPPMSFIPGLRDQACDAYIKRVVALPGELVSVNIKGEVIVNNKKIFEPYVINFCSESFFNNCGEFKSLKVPKDHFLVLGDNRSNSWDGRYWPGGKFLHKKEIIGKAYFRFWPLKNFGLFKNQALHESLSL</sequence>
<dbReference type="InterPro" id="IPR019533">
    <property type="entry name" value="Peptidase_S26"/>
</dbReference>
<dbReference type="HOGENOM" id="CLU_028723_5_1_3"/>
<evidence type="ECO:0000313" key="9">
    <source>
        <dbReference type="EMBL" id="CAE18972.1"/>
    </source>
</evidence>
<dbReference type="KEGG" id="pmm:PMM0513"/>
<dbReference type="Gene3D" id="2.10.109.10">
    <property type="entry name" value="Umud Fragment, subunit A"/>
    <property type="match status" value="1"/>
</dbReference>
<evidence type="ECO:0000256" key="7">
    <source>
        <dbReference type="RuleBase" id="RU362042"/>
    </source>
</evidence>
<keyword evidence="5 7" id="KW-0378">Hydrolase</keyword>
<keyword evidence="7" id="KW-0645">Protease</keyword>
<dbReference type="eggNOG" id="COG0681">
    <property type="taxonomic scope" value="Bacteria"/>
</dbReference>
<protein>
    <recommendedName>
        <fullName evidence="4 7">Signal peptidase I</fullName>
        <ecNumber evidence="4 7">3.4.21.89</ecNumber>
    </recommendedName>
</protein>
<dbReference type="PANTHER" id="PTHR43390:SF1">
    <property type="entry name" value="CHLOROPLAST PROCESSING PEPTIDASE"/>
    <property type="match status" value="1"/>
</dbReference>
<accession>Q7V2G7</accession>
<evidence type="ECO:0000256" key="3">
    <source>
        <dbReference type="ARBA" id="ARBA00009370"/>
    </source>
</evidence>
<dbReference type="GO" id="GO:0006465">
    <property type="term" value="P:signal peptide processing"/>
    <property type="evidence" value="ECO:0007669"/>
    <property type="project" value="InterPro"/>
</dbReference>
<organism evidence="9 10">
    <name type="scientific">Prochlorococcus marinus subsp. pastoris (strain CCMP1986 / NIES-2087 / MED4)</name>
    <dbReference type="NCBI Taxonomy" id="59919"/>
    <lineage>
        <taxon>Bacteria</taxon>
        <taxon>Bacillati</taxon>
        <taxon>Cyanobacteriota</taxon>
        <taxon>Cyanophyceae</taxon>
        <taxon>Synechococcales</taxon>
        <taxon>Prochlorococcaceae</taxon>
        <taxon>Prochlorococcus</taxon>
    </lineage>
</organism>
<feature type="active site" evidence="6">
    <location>
        <position position="39"/>
    </location>
</feature>
<dbReference type="Pfam" id="PF10502">
    <property type="entry name" value="Peptidase_S26"/>
    <property type="match status" value="1"/>
</dbReference>
<dbReference type="RefSeq" id="WP_011132148.1">
    <property type="nucleotide sequence ID" value="NC_005072.1"/>
</dbReference>
<evidence type="ECO:0000256" key="4">
    <source>
        <dbReference type="ARBA" id="ARBA00013208"/>
    </source>
</evidence>
<dbReference type="Proteomes" id="UP000001026">
    <property type="component" value="Chromosome"/>
</dbReference>